<evidence type="ECO:0000313" key="1">
    <source>
        <dbReference type="EMBL" id="KHJ55123.1"/>
    </source>
</evidence>
<dbReference type="EMBL" id="JRFJ01000001">
    <property type="protein sequence ID" value="KHJ55123.1"/>
    <property type="molecule type" value="Genomic_DNA"/>
</dbReference>
<comment type="caution">
    <text evidence="1">The sequence shown here is derived from an EMBL/GenBank/DDBJ whole genome shotgun (WGS) entry which is preliminary data.</text>
</comment>
<proteinExistence type="predicted"/>
<gene>
    <name evidence="1" type="ORF">LA66_00070</name>
</gene>
<dbReference type="Proteomes" id="UP000030826">
    <property type="component" value="Unassembled WGS sequence"/>
</dbReference>
<name>A0A0B1Q2R4_9HYPH</name>
<dbReference type="RefSeq" id="WP_039187822.1">
    <property type="nucleotide sequence ID" value="NZ_JRFJ01000001.1"/>
</dbReference>
<evidence type="ECO:0000313" key="2">
    <source>
        <dbReference type="Proteomes" id="UP000030826"/>
    </source>
</evidence>
<dbReference type="STRING" id="370622.LA66_00070"/>
<organism evidence="1 2">
    <name type="scientific">Aureimonas altamirensis</name>
    <dbReference type="NCBI Taxonomy" id="370622"/>
    <lineage>
        <taxon>Bacteria</taxon>
        <taxon>Pseudomonadati</taxon>
        <taxon>Pseudomonadota</taxon>
        <taxon>Alphaproteobacteria</taxon>
        <taxon>Hyphomicrobiales</taxon>
        <taxon>Aurantimonadaceae</taxon>
        <taxon>Aureimonas</taxon>
    </lineage>
</organism>
<dbReference type="AlphaFoldDB" id="A0A0B1Q2R4"/>
<accession>A0A0B1Q2R4</accession>
<sequence>MDARVISICAEFDVRVIVSKGGTVGVGETRAVGTLRRILQKHGEDHLRTVLSTLAETGSNRAAITETTLWAVSDLVRACQPLIEEQAGDWLAAFDSIPVGQLELMAHDYRRGHDGDAVGRAALATMIYERLVRIFGLGAATNARARMT</sequence>
<protein>
    <submittedName>
        <fullName evidence="1">Uncharacterized protein</fullName>
    </submittedName>
</protein>
<reference evidence="1 2" key="1">
    <citation type="submission" date="2014-09" db="EMBL/GenBank/DDBJ databases">
        <title>Isolation and characterization of Aurantimonas altamirensis ON-56566 from clinical sample following a dog bite.</title>
        <authorList>
            <person name="Eshaghi A."/>
            <person name="Li A."/>
            <person name="Shahinas D."/>
            <person name="Bahn P."/>
            <person name="Kus J.V."/>
            <person name="Patel S.N."/>
        </authorList>
    </citation>
    <scope>NUCLEOTIDE SEQUENCE [LARGE SCALE GENOMIC DNA]</scope>
    <source>
        <strain evidence="1 2">ON-56566</strain>
    </source>
</reference>